<dbReference type="PANTHER" id="PTHR12227">
    <property type="entry name" value="GLYCERATE KINASE"/>
    <property type="match status" value="1"/>
</dbReference>
<dbReference type="Gene3D" id="3.40.50.10180">
    <property type="entry name" value="Glycerate kinase, MOFRL-like N-terminal domain"/>
    <property type="match status" value="1"/>
</dbReference>
<dbReference type="GO" id="GO:0016618">
    <property type="term" value="F:hydroxypyruvate reductase [NAD(P)H] activity"/>
    <property type="evidence" value="ECO:0007669"/>
    <property type="project" value="UniProtKB-EC"/>
</dbReference>
<gene>
    <name evidence="3" type="primary">ttuD</name>
    <name evidence="3" type="ORF">Pla144_30560</name>
</gene>
<dbReference type="OrthoDB" id="9766552at2"/>
<organism evidence="3 4">
    <name type="scientific">Bythopirellula polymerisocia</name>
    <dbReference type="NCBI Taxonomy" id="2528003"/>
    <lineage>
        <taxon>Bacteria</taxon>
        <taxon>Pseudomonadati</taxon>
        <taxon>Planctomycetota</taxon>
        <taxon>Planctomycetia</taxon>
        <taxon>Pirellulales</taxon>
        <taxon>Lacipirellulaceae</taxon>
        <taxon>Bythopirellula</taxon>
    </lineage>
</organism>
<feature type="domain" description="MOFRL" evidence="1">
    <location>
        <begin position="335"/>
        <end position="442"/>
    </location>
</feature>
<dbReference type="PANTHER" id="PTHR12227:SF0">
    <property type="entry name" value="GLYCERATE KINASE"/>
    <property type="match status" value="1"/>
</dbReference>
<dbReference type="Gene3D" id="3.40.1480.10">
    <property type="entry name" value="MOFRL domain"/>
    <property type="match status" value="1"/>
</dbReference>
<proteinExistence type="predicted"/>
<dbReference type="FunFam" id="3.40.1480.10:FF:000002">
    <property type="entry name" value="Glycerate kinase"/>
    <property type="match status" value="1"/>
</dbReference>
<protein>
    <submittedName>
        <fullName evidence="3">Putative hydroxypyruvate reductase</fullName>
        <ecNumber evidence="3">1.1.1.81</ecNumber>
    </submittedName>
</protein>
<dbReference type="GO" id="GO:0008887">
    <property type="term" value="F:glycerate kinase activity"/>
    <property type="evidence" value="ECO:0007669"/>
    <property type="project" value="InterPro"/>
</dbReference>
<dbReference type="Pfam" id="PF13660">
    <property type="entry name" value="DUF4147"/>
    <property type="match status" value="1"/>
</dbReference>
<dbReference type="EMBL" id="SJPS01000004">
    <property type="protein sequence ID" value="TWU25844.1"/>
    <property type="molecule type" value="Genomic_DNA"/>
</dbReference>
<dbReference type="InterPro" id="IPR038614">
    <property type="entry name" value="GK_N_sf"/>
</dbReference>
<evidence type="ECO:0000259" key="1">
    <source>
        <dbReference type="Pfam" id="PF05161"/>
    </source>
</evidence>
<feature type="domain" description="MOFRL-associated" evidence="2">
    <location>
        <begin position="12"/>
        <end position="249"/>
    </location>
</feature>
<accession>A0A5C6CQN4</accession>
<evidence type="ECO:0000313" key="4">
    <source>
        <dbReference type="Proteomes" id="UP000318437"/>
    </source>
</evidence>
<keyword evidence="3" id="KW-0560">Oxidoreductase</keyword>
<keyword evidence="3" id="KW-0670">Pyruvate</keyword>
<reference evidence="3 4" key="1">
    <citation type="submission" date="2019-02" db="EMBL/GenBank/DDBJ databases">
        <title>Deep-cultivation of Planctomycetes and their phenomic and genomic characterization uncovers novel biology.</title>
        <authorList>
            <person name="Wiegand S."/>
            <person name="Jogler M."/>
            <person name="Boedeker C."/>
            <person name="Pinto D."/>
            <person name="Vollmers J."/>
            <person name="Rivas-Marin E."/>
            <person name="Kohn T."/>
            <person name="Peeters S.H."/>
            <person name="Heuer A."/>
            <person name="Rast P."/>
            <person name="Oberbeckmann S."/>
            <person name="Bunk B."/>
            <person name="Jeske O."/>
            <person name="Meyerdierks A."/>
            <person name="Storesund J.E."/>
            <person name="Kallscheuer N."/>
            <person name="Luecker S."/>
            <person name="Lage O.M."/>
            <person name="Pohl T."/>
            <person name="Merkel B.J."/>
            <person name="Hornburger P."/>
            <person name="Mueller R.-W."/>
            <person name="Bruemmer F."/>
            <person name="Labrenz M."/>
            <person name="Spormann A.M."/>
            <person name="Op Den Camp H."/>
            <person name="Overmann J."/>
            <person name="Amann R."/>
            <person name="Jetten M.S.M."/>
            <person name="Mascher T."/>
            <person name="Medema M.H."/>
            <person name="Devos D.P."/>
            <person name="Kaster A.-K."/>
            <person name="Ovreas L."/>
            <person name="Rohde M."/>
            <person name="Galperin M.Y."/>
            <person name="Jogler C."/>
        </authorList>
    </citation>
    <scope>NUCLEOTIDE SEQUENCE [LARGE SCALE GENOMIC DNA]</scope>
    <source>
        <strain evidence="3 4">Pla144</strain>
    </source>
</reference>
<dbReference type="AlphaFoldDB" id="A0A5C6CQN4"/>
<dbReference type="InterPro" id="IPR025286">
    <property type="entry name" value="MOFRL_assoc_dom"/>
</dbReference>
<dbReference type="Pfam" id="PF05161">
    <property type="entry name" value="MOFRL"/>
    <property type="match status" value="1"/>
</dbReference>
<evidence type="ECO:0000259" key="2">
    <source>
        <dbReference type="Pfam" id="PF13660"/>
    </source>
</evidence>
<keyword evidence="4" id="KW-1185">Reference proteome</keyword>
<evidence type="ECO:0000313" key="3">
    <source>
        <dbReference type="EMBL" id="TWU25844.1"/>
    </source>
</evidence>
<sequence length="456" mass="47491">MKRQAAKLRDDALRIWHAGVAAVQPSTLIPDYVAVEGRTLLLGNQEFDLGSINNIAVVGAGKAGASLAVALEKALGDQVLHEKNVAGWVNIPDETLLPAKSIHLHQARPTGVNEPREAGAFGTERILEIVADLGPDDLCICLLTGGGSALLPAPIQGLSLAEKCELIREISASGGNIHQLNAVRRELSRVKGGGLARACRAGQLVTLILSDVLGDDLETIASGPTVLRKSTPDLAIQVLHDLGVQDQPAAQKAILLLEKKEKLAPSSDVTHQCSVSNIVIGNNATAVDGAGCEAERLGYSHAMISASESEGSAEQVAAHVATMALSMRGQEGPDCLISGGEPTVKLCPSSERGLGGRNQQLALAMLDAIADWRGLSLVAGGTDGEDGPTDAAGAIVDEEIAERANKLGLEPAEFLRRNDAYHFFEAVGGLLKTGPTQTNVCDLRVVTVARQGTSGC</sequence>
<name>A0A5C6CQN4_9BACT</name>
<dbReference type="Proteomes" id="UP000318437">
    <property type="component" value="Unassembled WGS sequence"/>
</dbReference>
<dbReference type="RefSeq" id="WP_146451414.1">
    <property type="nucleotide sequence ID" value="NZ_SJPS01000004.1"/>
</dbReference>
<dbReference type="InterPro" id="IPR039760">
    <property type="entry name" value="MOFRL_protein"/>
</dbReference>
<dbReference type="InterPro" id="IPR007835">
    <property type="entry name" value="MOFRL"/>
</dbReference>
<dbReference type="EC" id="1.1.1.81" evidence="3"/>
<dbReference type="SUPFAM" id="SSF82544">
    <property type="entry name" value="GckA/TtuD-like"/>
    <property type="match status" value="1"/>
</dbReference>
<dbReference type="GO" id="GO:0005737">
    <property type="term" value="C:cytoplasm"/>
    <property type="evidence" value="ECO:0007669"/>
    <property type="project" value="TreeGrafter"/>
</dbReference>
<dbReference type="InterPro" id="IPR037035">
    <property type="entry name" value="GK-like_C_sf"/>
</dbReference>
<comment type="caution">
    <text evidence="3">The sequence shown here is derived from an EMBL/GenBank/DDBJ whole genome shotgun (WGS) entry which is preliminary data.</text>
</comment>